<name>A0A5V6M5D7_SALET</name>
<gene>
    <name evidence="2" type="ORF">DLB38_07445</name>
</gene>
<protein>
    <submittedName>
        <fullName evidence="2">Exodeoxyribonuclease</fullName>
    </submittedName>
</protein>
<dbReference type="EMBL" id="AAHDEP010000009">
    <property type="protein sequence ID" value="EBU7984604.1"/>
    <property type="molecule type" value="Genomic_DNA"/>
</dbReference>
<accession>A0A5V6M5D7</accession>
<organism evidence="2">
    <name type="scientific">Salmonella enterica subsp. enterica serovar Agona</name>
    <dbReference type="NCBI Taxonomy" id="58095"/>
    <lineage>
        <taxon>Bacteria</taxon>
        <taxon>Pseudomonadati</taxon>
        <taxon>Pseudomonadota</taxon>
        <taxon>Gammaproteobacteria</taxon>
        <taxon>Enterobacterales</taxon>
        <taxon>Enterobacteriaceae</taxon>
        <taxon>Salmonella</taxon>
    </lineage>
</organism>
<feature type="compositionally biased region" description="Polar residues" evidence="1">
    <location>
        <begin position="461"/>
        <end position="480"/>
    </location>
</feature>
<feature type="region of interest" description="Disordered" evidence="1">
    <location>
        <begin position="418"/>
        <end position="444"/>
    </location>
</feature>
<comment type="caution">
    <text evidence="2">The sequence shown here is derived from an EMBL/GenBank/DDBJ whole genome shotgun (WGS) entry which is preliminary data.</text>
</comment>
<dbReference type="Gene3D" id="3.90.320.10">
    <property type="match status" value="1"/>
</dbReference>
<proteinExistence type="predicted"/>
<dbReference type="InterPro" id="IPR011604">
    <property type="entry name" value="PDDEXK-like_dom_sf"/>
</dbReference>
<dbReference type="InterPro" id="IPR010584">
    <property type="entry name" value="ExoDNase_VIII"/>
</dbReference>
<dbReference type="AlphaFoldDB" id="A0A5V6M5D7"/>
<dbReference type="Pfam" id="PF06630">
    <property type="entry name" value="Exonuc_VIII"/>
    <property type="match status" value="1"/>
</dbReference>
<sequence length="975" mass="107952">MSGTNPVFLVRKAKKSSGQKDAVLWCSDDFEAANATLDYLLIKSGAKLKDYFKAVATNFPVVNELPPEGELSLTFCDYYQLAKDNMTWTQIPGVTLPSSEAAASARQHIVDGVDTETGEVLEDHTENFGNESNSPAQATAPAPELTVVATMPLRHRVLAQYIGEGEYLYHVDASQKKEILRLEMDTDNSYVQNLLLAAENVEAFKKAIEHDIHKIVNAVKKVFPVDGKTPELATVIQFLKTWFETEHIDRGLLVKEWAKGNRVSAIQRTESGANAGGGNKTDRNPDYEHTLDTLDVEIAMATLPMDFNIYELPGSVYRRAKEIVKKKESPFKEWSAALRATPGILDYSRAAIFALIRSAHPEFYHYPGRLQGYINAYLTETDHDNPTEEALTAARHTPEKDAVEEANRQLAAARGDYVEGISDPNDPKWVKTGTSQPTSEPELVKNVGNGIFDVSALMQNSSTHGTETNPETTSNVQVQKADSDEKQAGDAVQAGEGDLGTGKEAVTVENQNQAETHQNNDSVSQSEPEAQQNVPESQQEEPEAAWPEYFEPGRYEGVPNEVYHAANGISSTQVKDARVSLMYFNARHVEKTIVKERSPVLDMGNLVHALALQPENLEAEFSVEPEIPEGAFTTTATLREFIDAHNASLPALLSADDIKALLEEYNATLPSQMPLGASVDETYASYEQLPEEFQRIENGTKHTATAMKACIKEYNATLPAPVKTSGSRDALLEQLAIINPDLVAQEAQKSSPLKVSGTKTDLIQAVKSVNPAAVFADELLDAWRENTEGKVLVTRQQLSTALNIQKALLEHPTAGKLLTHPSRAVEVSYFGIDEETGLEVRVRPDLELDMGGLRIGADLKTISMWNIKQEGLRAKLHREIIDRDYHLSAAMYCETAALDQFFWIFVNKDENYHWVAIIEASTELLELGMLEYRKAMRAIANGFDTGEWPAPITEDYTEELNDFDVRRLEALRVQA</sequence>
<evidence type="ECO:0000313" key="2">
    <source>
        <dbReference type="EMBL" id="EBU7984604.1"/>
    </source>
</evidence>
<reference evidence="2" key="1">
    <citation type="submission" date="2018-05" db="EMBL/GenBank/DDBJ databases">
        <authorList>
            <person name="Ashton P.M."/>
            <person name="Dallman T."/>
            <person name="Nair S."/>
            <person name="De Pinna E."/>
            <person name="Peters T."/>
            <person name="Grant K."/>
        </authorList>
    </citation>
    <scope>NUCLEOTIDE SEQUENCE [LARGE SCALE GENOMIC DNA]</scope>
    <source>
        <strain evidence="2">250819</strain>
    </source>
</reference>
<feature type="region of interest" description="Disordered" evidence="1">
    <location>
        <begin position="513"/>
        <end position="544"/>
    </location>
</feature>
<feature type="compositionally biased region" description="Polar residues" evidence="1">
    <location>
        <begin position="513"/>
        <end position="537"/>
    </location>
</feature>
<dbReference type="Proteomes" id="UP000839928">
    <property type="component" value="Unassembled WGS sequence"/>
</dbReference>
<feature type="region of interest" description="Disordered" evidence="1">
    <location>
        <begin position="461"/>
        <end position="500"/>
    </location>
</feature>
<dbReference type="GO" id="GO:0051908">
    <property type="term" value="F:double-stranded DNA 5'-3' DNA exonuclease activity"/>
    <property type="evidence" value="ECO:0007669"/>
    <property type="project" value="InterPro"/>
</dbReference>
<evidence type="ECO:0000256" key="1">
    <source>
        <dbReference type="SAM" id="MobiDB-lite"/>
    </source>
</evidence>